<evidence type="ECO:0000313" key="2">
    <source>
        <dbReference type="Proteomes" id="UP001279734"/>
    </source>
</evidence>
<proteinExistence type="predicted"/>
<dbReference type="AlphaFoldDB" id="A0AAD3Y8M9"/>
<dbReference type="EMBL" id="BSYO01000048">
    <property type="protein sequence ID" value="GMH31965.1"/>
    <property type="molecule type" value="Genomic_DNA"/>
</dbReference>
<accession>A0AAD3Y8M9</accession>
<name>A0AAD3Y8M9_NEPGR</name>
<comment type="caution">
    <text evidence="1">The sequence shown here is derived from an EMBL/GenBank/DDBJ whole genome shotgun (WGS) entry which is preliminary data.</text>
</comment>
<protein>
    <submittedName>
        <fullName evidence="1">Uncharacterized protein</fullName>
    </submittedName>
</protein>
<dbReference type="InterPro" id="IPR020471">
    <property type="entry name" value="AKR"/>
</dbReference>
<dbReference type="PANTHER" id="PTHR11732">
    <property type="entry name" value="ALDO/KETO REDUCTASE"/>
    <property type="match status" value="1"/>
</dbReference>
<sequence length="88" mass="9586">MKKDSMTFELANFLSADIPSTWKTMTAVYAYGKAKVIGESTFSMRKLGDLLAITGIPPAINQVECPSSSANDASPTLESWRQNLQLIS</sequence>
<dbReference type="Proteomes" id="UP001279734">
    <property type="component" value="Unassembled WGS sequence"/>
</dbReference>
<dbReference type="InterPro" id="IPR036812">
    <property type="entry name" value="NAD(P)_OxRdtase_dom_sf"/>
</dbReference>
<keyword evidence="2" id="KW-1185">Reference proteome</keyword>
<dbReference type="Gene3D" id="3.20.20.100">
    <property type="entry name" value="NADP-dependent oxidoreductase domain"/>
    <property type="match status" value="1"/>
</dbReference>
<dbReference type="GO" id="GO:0016491">
    <property type="term" value="F:oxidoreductase activity"/>
    <property type="evidence" value="ECO:0007669"/>
    <property type="project" value="InterPro"/>
</dbReference>
<organism evidence="1 2">
    <name type="scientific">Nepenthes gracilis</name>
    <name type="common">Slender pitcher plant</name>
    <dbReference type="NCBI Taxonomy" id="150966"/>
    <lineage>
        <taxon>Eukaryota</taxon>
        <taxon>Viridiplantae</taxon>
        <taxon>Streptophyta</taxon>
        <taxon>Embryophyta</taxon>
        <taxon>Tracheophyta</taxon>
        <taxon>Spermatophyta</taxon>
        <taxon>Magnoliopsida</taxon>
        <taxon>eudicotyledons</taxon>
        <taxon>Gunneridae</taxon>
        <taxon>Pentapetalae</taxon>
        <taxon>Caryophyllales</taxon>
        <taxon>Nepenthaceae</taxon>
        <taxon>Nepenthes</taxon>
    </lineage>
</organism>
<evidence type="ECO:0000313" key="1">
    <source>
        <dbReference type="EMBL" id="GMH31965.1"/>
    </source>
</evidence>
<reference evidence="1" key="1">
    <citation type="submission" date="2023-05" db="EMBL/GenBank/DDBJ databases">
        <title>Nepenthes gracilis genome sequencing.</title>
        <authorList>
            <person name="Fukushima K."/>
        </authorList>
    </citation>
    <scope>NUCLEOTIDE SEQUENCE</scope>
    <source>
        <strain evidence="1">SING2019-196</strain>
    </source>
</reference>
<dbReference type="SUPFAM" id="SSF51430">
    <property type="entry name" value="NAD(P)-linked oxidoreductase"/>
    <property type="match status" value="1"/>
</dbReference>
<gene>
    <name evidence="1" type="ORF">Nepgr_033809</name>
</gene>